<reference evidence="2" key="1">
    <citation type="submission" date="2016-10" db="EMBL/GenBank/DDBJ databases">
        <authorList>
            <person name="Varghese N."/>
            <person name="Submissions S."/>
        </authorList>
    </citation>
    <scope>NUCLEOTIDE SEQUENCE [LARGE SCALE GENOMIC DNA]</scope>
    <source>
        <strain evidence="2">Jip14</strain>
    </source>
</reference>
<dbReference type="Pfam" id="PF14054">
    <property type="entry name" value="DUF4249"/>
    <property type="match status" value="1"/>
</dbReference>
<keyword evidence="2" id="KW-1185">Reference proteome</keyword>
<evidence type="ECO:0000313" key="2">
    <source>
        <dbReference type="Proteomes" id="UP000198916"/>
    </source>
</evidence>
<dbReference type="STRING" id="332977.SAMN05421740_102323"/>
<dbReference type="OrthoDB" id="637707at2"/>
<dbReference type="RefSeq" id="WP_090603449.1">
    <property type="nucleotide sequence ID" value="NZ_FNZR01000002.1"/>
</dbReference>
<evidence type="ECO:0008006" key="3">
    <source>
        <dbReference type="Google" id="ProtNLM"/>
    </source>
</evidence>
<organism evidence="1 2">
    <name type="scientific">Parapedobacter koreensis</name>
    <dbReference type="NCBI Taxonomy" id="332977"/>
    <lineage>
        <taxon>Bacteria</taxon>
        <taxon>Pseudomonadati</taxon>
        <taxon>Bacteroidota</taxon>
        <taxon>Sphingobacteriia</taxon>
        <taxon>Sphingobacteriales</taxon>
        <taxon>Sphingobacteriaceae</taxon>
        <taxon>Parapedobacter</taxon>
    </lineage>
</organism>
<name>A0A1H7IPX2_9SPHI</name>
<accession>A0A1H7IPX2</accession>
<dbReference type="PROSITE" id="PS51257">
    <property type="entry name" value="PROKAR_LIPOPROTEIN"/>
    <property type="match status" value="1"/>
</dbReference>
<dbReference type="InterPro" id="IPR025345">
    <property type="entry name" value="DUF4249"/>
</dbReference>
<protein>
    <recommendedName>
        <fullName evidence="3">DUF4249 domain-containing protein</fullName>
    </recommendedName>
</protein>
<gene>
    <name evidence="1" type="ORF">SAMN05421740_102323</name>
</gene>
<dbReference type="AlphaFoldDB" id="A0A1H7IPX2"/>
<proteinExistence type="predicted"/>
<evidence type="ECO:0000313" key="1">
    <source>
        <dbReference type="EMBL" id="SEK64553.1"/>
    </source>
</evidence>
<sequence>MRRYCTPIFLIVGFLWSSCEDVIDINLNDANPQLVIIGEVSNQTNRQQVTIGRTVAFGSDNPFDPVSGADVEVLTGSGQVFHFDEQEPGIYVADHFRGRENEWYELHVRVDGVLFTAVSTMPPLVIADSIGTSIRNLFGEEEKLITLKFQDPPFMPNYYRYLWSVNGAPFEMVHLAQDKFNDGKYVSEDLIDFDIELVTGDSVMVQMQCIDKATFDFWNAVESTNPGSAAPANPPAAFGIGALGYFSACAMSEIATVVQ</sequence>
<dbReference type="Proteomes" id="UP000198916">
    <property type="component" value="Unassembled WGS sequence"/>
</dbReference>
<dbReference type="EMBL" id="FNZR01000002">
    <property type="protein sequence ID" value="SEK64553.1"/>
    <property type="molecule type" value="Genomic_DNA"/>
</dbReference>